<dbReference type="InterPro" id="IPR036388">
    <property type="entry name" value="WH-like_DNA-bd_sf"/>
</dbReference>
<dbReference type="SMART" id="SM00418">
    <property type="entry name" value="HTH_ARSR"/>
    <property type="match status" value="1"/>
</dbReference>
<evidence type="ECO:0000313" key="5">
    <source>
        <dbReference type="EMBL" id="ABU70467.1"/>
    </source>
</evidence>
<dbReference type="GO" id="GO:0003700">
    <property type="term" value="F:DNA-binding transcription factor activity"/>
    <property type="evidence" value="ECO:0007669"/>
    <property type="project" value="InterPro"/>
</dbReference>
<dbReference type="SUPFAM" id="SSF46785">
    <property type="entry name" value="Winged helix' DNA-binding domain"/>
    <property type="match status" value="1"/>
</dbReference>
<dbReference type="EMBL" id="CP000789">
    <property type="protein sequence ID" value="ABU71543.1"/>
    <property type="molecule type" value="Genomic_DNA"/>
</dbReference>
<dbReference type="Pfam" id="PF01022">
    <property type="entry name" value="HTH_5"/>
    <property type="match status" value="1"/>
</dbReference>
<evidence type="ECO:0000256" key="2">
    <source>
        <dbReference type="ARBA" id="ARBA00023125"/>
    </source>
</evidence>
<proteinExistence type="predicted"/>
<dbReference type="NCBIfam" id="NF033788">
    <property type="entry name" value="HTH_metalloreg"/>
    <property type="match status" value="1"/>
</dbReference>
<protein>
    <recommendedName>
        <fullName evidence="4">HTH arsR-type domain-containing protein</fullName>
    </recommendedName>
</protein>
<evidence type="ECO:0000313" key="6">
    <source>
        <dbReference type="EMBL" id="ABU71543.1"/>
    </source>
</evidence>
<reference evidence="5 7" key="1">
    <citation type="submission" date="2007-08" db="EMBL/GenBank/DDBJ databases">
        <authorList>
            <consortium name="The Vibrio harveyi Genome Sequencing Project"/>
            <person name="Bassler B."/>
            <person name="Clifton S.W."/>
            <person name="Fulton L."/>
            <person name="Delehaunty K."/>
            <person name="Fronick C."/>
            <person name="Harrison M."/>
            <person name="Markivic C."/>
            <person name="Fulton R."/>
            <person name="Tin-Wollam A.-M."/>
            <person name="Shah N."/>
            <person name="Pepin K."/>
            <person name="Nash W."/>
            <person name="Thiruvilangam P."/>
            <person name="Bhonagiri V."/>
            <person name="Waters C."/>
            <person name="Tu K.C."/>
            <person name="Irgon J."/>
            <person name="Wilson R.K."/>
        </authorList>
    </citation>
    <scope>NUCLEOTIDE SEQUENCE [LARGE SCALE GENOMIC DNA]</scope>
    <source>
        <strain evidence="5">ATCC BAA-1116</strain>
        <strain evidence="7">ATCC BAA-1116 / BB120</strain>
    </source>
</reference>
<dbReference type="KEGG" id="vha:VIBHAR_02582"/>
<dbReference type="PATRIC" id="fig|338187.36.peg.1417"/>
<dbReference type="CDD" id="cd00090">
    <property type="entry name" value="HTH_ARSR"/>
    <property type="match status" value="1"/>
</dbReference>
<dbReference type="GO" id="GO:0003677">
    <property type="term" value="F:DNA binding"/>
    <property type="evidence" value="ECO:0007669"/>
    <property type="project" value="UniProtKB-KW"/>
</dbReference>
<dbReference type="InterPro" id="IPR001845">
    <property type="entry name" value="HTH_ArsR_DNA-bd_dom"/>
</dbReference>
<dbReference type="KEGG" id="vha:VIBHAR_01497"/>
<dbReference type="EMBL" id="CP000789">
    <property type="protein sequence ID" value="ABU70467.1"/>
    <property type="molecule type" value="Genomic_DNA"/>
</dbReference>
<dbReference type="PRINTS" id="PR00778">
    <property type="entry name" value="HTHARSR"/>
</dbReference>
<evidence type="ECO:0000259" key="4">
    <source>
        <dbReference type="PROSITE" id="PS50987"/>
    </source>
</evidence>
<evidence type="ECO:0000256" key="3">
    <source>
        <dbReference type="ARBA" id="ARBA00023163"/>
    </source>
</evidence>
<evidence type="ECO:0000256" key="1">
    <source>
        <dbReference type="ARBA" id="ARBA00023015"/>
    </source>
</evidence>
<dbReference type="PANTHER" id="PTHR43132">
    <property type="entry name" value="ARSENICAL RESISTANCE OPERON REPRESSOR ARSR-RELATED"/>
    <property type="match status" value="1"/>
</dbReference>
<dbReference type="InterPro" id="IPR036390">
    <property type="entry name" value="WH_DNA-bd_sf"/>
</dbReference>
<feature type="domain" description="HTH arsR-type" evidence="4">
    <location>
        <begin position="1"/>
        <end position="98"/>
    </location>
</feature>
<sequence length="98" mass="11097">MLKSKLTNISMVFNALGNETRLLIIHYLINQNEDNIRVGKIKDTLGIPSSTLSHHLIVLSQTGVLKQHKKGREIYCSVSQKCLRDAIMVFDKECCLNL</sequence>
<accession>A7MV39</accession>
<name>A7MV39_VIBC1</name>
<gene>
    <name evidence="5" type="ordered locus">VIBHAR_01497</name>
    <name evidence="6" type="ordered locus">VIBHAR_02582</name>
</gene>
<dbReference type="Proteomes" id="UP000008152">
    <property type="component" value="Chromosome I"/>
</dbReference>
<keyword evidence="2" id="KW-0238">DNA-binding</keyword>
<dbReference type="PANTHER" id="PTHR43132:SF2">
    <property type="entry name" value="ARSENICAL RESISTANCE OPERON REPRESSOR ARSR-RELATED"/>
    <property type="match status" value="1"/>
</dbReference>
<dbReference type="RefSeq" id="WP_012127367.1">
    <property type="nucleotide sequence ID" value="NC_009783.1"/>
</dbReference>
<organism evidence="5 7">
    <name type="scientific">Vibrio campbellii (strain ATCC BAA-1116)</name>
    <dbReference type="NCBI Taxonomy" id="2902295"/>
    <lineage>
        <taxon>Bacteria</taxon>
        <taxon>Pseudomonadati</taxon>
        <taxon>Pseudomonadota</taxon>
        <taxon>Gammaproteobacteria</taxon>
        <taxon>Vibrionales</taxon>
        <taxon>Vibrionaceae</taxon>
        <taxon>Vibrio</taxon>
    </lineage>
</organism>
<dbReference type="Gene3D" id="1.10.10.10">
    <property type="entry name" value="Winged helix-like DNA-binding domain superfamily/Winged helix DNA-binding domain"/>
    <property type="match status" value="1"/>
</dbReference>
<evidence type="ECO:0000313" key="7">
    <source>
        <dbReference type="Proteomes" id="UP000008152"/>
    </source>
</evidence>
<dbReference type="PROSITE" id="PS50987">
    <property type="entry name" value="HTH_ARSR_2"/>
    <property type="match status" value="1"/>
</dbReference>
<dbReference type="InterPro" id="IPR051011">
    <property type="entry name" value="Metal_resp_trans_reg"/>
</dbReference>
<keyword evidence="1" id="KW-0805">Transcription regulation</keyword>
<dbReference type="AlphaFoldDB" id="A7MV39"/>
<keyword evidence="3" id="KW-0804">Transcription</keyword>
<dbReference type="InterPro" id="IPR011991">
    <property type="entry name" value="ArsR-like_HTH"/>
</dbReference>